<dbReference type="EMBL" id="JANTYZ010000028">
    <property type="protein sequence ID" value="MCS3866966.1"/>
    <property type="molecule type" value="Genomic_DNA"/>
</dbReference>
<evidence type="ECO:0000313" key="2">
    <source>
        <dbReference type="Proteomes" id="UP001155034"/>
    </source>
</evidence>
<gene>
    <name evidence="1" type="ORF">GGP82_003549</name>
</gene>
<name>A0A9X2ZPI2_9BACT</name>
<protein>
    <submittedName>
        <fullName evidence="1">Uncharacterized protein</fullName>
    </submittedName>
</protein>
<accession>A0A9X2ZPI2</accession>
<dbReference type="Proteomes" id="UP001155034">
    <property type="component" value="Unassembled WGS sequence"/>
</dbReference>
<organism evidence="1 2">
    <name type="scientific">Salinibacter ruber</name>
    <dbReference type="NCBI Taxonomy" id="146919"/>
    <lineage>
        <taxon>Bacteria</taxon>
        <taxon>Pseudomonadati</taxon>
        <taxon>Rhodothermota</taxon>
        <taxon>Rhodothermia</taxon>
        <taxon>Rhodothermales</taxon>
        <taxon>Salinibacteraceae</taxon>
        <taxon>Salinibacter</taxon>
    </lineage>
</organism>
<comment type="caution">
    <text evidence="1">The sequence shown here is derived from an EMBL/GenBank/DDBJ whole genome shotgun (WGS) entry which is preliminary data.</text>
</comment>
<sequence length="33" mass="3857">MIWFSGRLQQDCHSLVALEQLLDLLVIDLGSRW</sequence>
<dbReference type="AlphaFoldDB" id="A0A9X2ZPI2"/>
<proteinExistence type="predicted"/>
<evidence type="ECO:0000313" key="1">
    <source>
        <dbReference type="EMBL" id="MCS3866966.1"/>
    </source>
</evidence>
<reference evidence="1" key="1">
    <citation type="submission" date="2022-08" db="EMBL/GenBank/DDBJ databases">
        <title>Genomic Encyclopedia of Type Strains, Phase V (KMG-V): Genome sequencing to study the core and pangenomes of soil and plant-associated prokaryotes.</title>
        <authorList>
            <person name="Whitman W."/>
        </authorList>
    </citation>
    <scope>NUCLEOTIDE SEQUENCE</scope>
    <source>
        <strain evidence="1">SP2016B</strain>
    </source>
</reference>